<reference evidence="4" key="1">
    <citation type="submission" date="2023-06" db="EMBL/GenBank/DDBJ databases">
        <authorList>
            <person name="Noh H."/>
        </authorList>
    </citation>
    <scope>NUCLEOTIDE SEQUENCE</scope>
    <source>
        <strain evidence="4">DUCC20226</strain>
    </source>
</reference>
<keyword evidence="5" id="KW-1185">Reference proteome</keyword>
<evidence type="ECO:0000256" key="1">
    <source>
        <dbReference type="ARBA" id="ARBA00009009"/>
    </source>
</evidence>
<evidence type="ECO:0000313" key="5">
    <source>
        <dbReference type="Proteomes" id="UP001265746"/>
    </source>
</evidence>
<dbReference type="PANTHER" id="PTHR43283:SF17">
    <property type="entry name" value="(LOVD), PUTATIVE (AFU_ORTHOLOGUE AFUA_5G00920)-RELATED"/>
    <property type="match status" value="1"/>
</dbReference>
<protein>
    <recommendedName>
        <fullName evidence="3">Beta-lactamase-related domain-containing protein</fullName>
    </recommendedName>
</protein>
<sequence length="454" mass="49503">MVKKPIRLPPLRVLRVRNPNKEEGNPCLPIMSSVLDRQLVQHSMNISMEKLDKILDACVAKGDKTTKDELLGAAFVVVNKDGVIYQGSAGRTAPPADSLKFSPTSFTWVASLTKIATATCAMQLVERGLVALDDDMRPLVPALARLPILRGFVGADVPFLEENTSPVTLRHLLTHTAGLGYAGADPDYDRWAAHVGYGPPEELRGTVATWETPFKFTPGQGWYYGTAIDWAGQVVEKISGKALGEYMAENLFKPLGMDDSTFHREALPHVQDRIVPTSYRDAQTGELAVGDDPVPVLADGDVESGGAGLYTTATDYAKVLQALLKSLADNEGALLKRATVEEMVQPQLTEVQRRWLTFLTDLFHDGLAPDFEKGMPLDHGISGVINMKDEPGKRRKGSLMWAGLCNGHWFIDPASGIGATFFTNVLPQPDAAVIRVWDELERAVYGDLLPSLGL</sequence>
<feature type="domain" description="Beta-lactamase-related" evidence="3">
    <location>
        <begin position="64"/>
        <end position="431"/>
    </location>
</feature>
<evidence type="ECO:0000256" key="2">
    <source>
        <dbReference type="ARBA" id="ARBA00022801"/>
    </source>
</evidence>
<dbReference type="InterPro" id="IPR050789">
    <property type="entry name" value="Diverse_Enzym_Activities"/>
</dbReference>
<dbReference type="AlphaFoldDB" id="A0AAD9W5N7"/>
<comment type="similarity">
    <text evidence="1">Belongs to the class-A beta-lactamase family.</text>
</comment>
<name>A0AAD9W5N7_PHOAM</name>
<gene>
    <name evidence="4" type="ORF">N8I77_005517</name>
</gene>
<dbReference type="Proteomes" id="UP001265746">
    <property type="component" value="Unassembled WGS sequence"/>
</dbReference>
<dbReference type="PANTHER" id="PTHR43283">
    <property type="entry name" value="BETA-LACTAMASE-RELATED"/>
    <property type="match status" value="1"/>
</dbReference>
<proteinExistence type="inferred from homology"/>
<dbReference type="Pfam" id="PF00144">
    <property type="entry name" value="Beta-lactamase"/>
    <property type="match status" value="1"/>
</dbReference>
<comment type="caution">
    <text evidence="4">The sequence shown here is derived from an EMBL/GenBank/DDBJ whole genome shotgun (WGS) entry which is preliminary data.</text>
</comment>
<dbReference type="InterPro" id="IPR012338">
    <property type="entry name" value="Beta-lactam/transpept-like"/>
</dbReference>
<accession>A0AAD9W5N7</accession>
<dbReference type="Gene3D" id="3.40.710.10">
    <property type="entry name" value="DD-peptidase/beta-lactamase superfamily"/>
    <property type="match status" value="1"/>
</dbReference>
<dbReference type="InterPro" id="IPR001466">
    <property type="entry name" value="Beta-lactam-related"/>
</dbReference>
<evidence type="ECO:0000313" key="4">
    <source>
        <dbReference type="EMBL" id="KAK2606790.1"/>
    </source>
</evidence>
<organism evidence="4 5">
    <name type="scientific">Phomopsis amygdali</name>
    <name type="common">Fusicoccum amygdali</name>
    <dbReference type="NCBI Taxonomy" id="1214568"/>
    <lineage>
        <taxon>Eukaryota</taxon>
        <taxon>Fungi</taxon>
        <taxon>Dikarya</taxon>
        <taxon>Ascomycota</taxon>
        <taxon>Pezizomycotina</taxon>
        <taxon>Sordariomycetes</taxon>
        <taxon>Sordariomycetidae</taxon>
        <taxon>Diaporthales</taxon>
        <taxon>Diaporthaceae</taxon>
        <taxon>Diaporthe</taxon>
    </lineage>
</organism>
<dbReference type="GO" id="GO:0016787">
    <property type="term" value="F:hydrolase activity"/>
    <property type="evidence" value="ECO:0007669"/>
    <property type="project" value="UniProtKB-KW"/>
</dbReference>
<dbReference type="EMBL" id="JAUJFL010000003">
    <property type="protein sequence ID" value="KAK2606790.1"/>
    <property type="molecule type" value="Genomic_DNA"/>
</dbReference>
<keyword evidence="2" id="KW-0378">Hydrolase</keyword>
<evidence type="ECO:0000259" key="3">
    <source>
        <dbReference type="Pfam" id="PF00144"/>
    </source>
</evidence>
<dbReference type="SUPFAM" id="SSF56601">
    <property type="entry name" value="beta-lactamase/transpeptidase-like"/>
    <property type="match status" value="1"/>
</dbReference>